<accession>A0A516SG21</accession>
<dbReference type="KEGG" id="cari:FNU76_12085"/>
<dbReference type="InterPro" id="IPR019026">
    <property type="entry name" value="Peptidase_M64_IgA"/>
</dbReference>
<dbReference type="Proteomes" id="UP000317550">
    <property type="component" value="Chromosome"/>
</dbReference>
<dbReference type="GO" id="GO:0008237">
    <property type="term" value="F:metallopeptidase activity"/>
    <property type="evidence" value="ECO:0007669"/>
    <property type="project" value="InterPro"/>
</dbReference>
<name>A0A516SG21_9NEIS</name>
<dbReference type="Gene3D" id="2.60.120.380">
    <property type="match status" value="1"/>
</dbReference>
<gene>
    <name evidence="2" type="ORF">FNU76_12085</name>
</gene>
<keyword evidence="3" id="KW-1185">Reference proteome</keyword>
<dbReference type="RefSeq" id="WP_144278433.1">
    <property type="nucleotide sequence ID" value="NZ_CP041730.1"/>
</dbReference>
<dbReference type="Pfam" id="PF09471">
    <property type="entry name" value="Peptidase_M64"/>
    <property type="match status" value="1"/>
</dbReference>
<keyword evidence="1" id="KW-0732">Signal</keyword>
<dbReference type="OrthoDB" id="5240615at2"/>
<dbReference type="AlphaFoldDB" id="A0A516SG21"/>
<dbReference type="Gene3D" id="3.40.390.10">
    <property type="entry name" value="Collagenase (Catalytic Domain)"/>
    <property type="match status" value="1"/>
</dbReference>
<dbReference type="InterPro" id="IPR024079">
    <property type="entry name" value="MetalloPept_cat_dom_sf"/>
</dbReference>
<proteinExistence type="predicted"/>
<dbReference type="SUPFAM" id="SSF89260">
    <property type="entry name" value="Collagen-binding domain"/>
    <property type="match status" value="1"/>
</dbReference>
<dbReference type="EMBL" id="CP041730">
    <property type="protein sequence ID" value="QDQ27040.1"/>
    <property type="molecule type" value="Genomic_DNA"/>
</dbReference>
<protein>
    <submittedName>
        <fullName evidence="2">Uncharacterized protein</fullName>
    </submittedName>
</protein>
<organism evidence="2 3">
    <name type="scientific">Chitinimonas arctica</name>
    <dbReference type="NCBI Taxonomy" id="2594795"/>
    <lineage>
        <taxon>Bacteria</taxon>
        <taxon>Pseudomonadati</taxon>
        <taxon>Pseudomonadota</taxon>
        <taxon>Betaproteobacteria</taxon>
        <taxon>Neisseriales</taxon>
        <taxon>Chitinibacteraceae</taxon>
        <taxon>Chitinimonas</taxon>
    </lineage>
</organism>
<feature type="signal peptide" evidence="1">
    <location>
        <begin position="1"/>
        <end position="20"/>
    </location>
</feature>
<feature type="chain" id="PRO_5027849800" evidence="1">
    <location>
        <begin position="21"/>
        <end position="537"/>
    </location>
</feature>
<reference evidence="3" key="1">
    <citation type="submission" date="2019-07" db="EMBL/GenBank/DDBJ databases">
        <title>Chitinimonas sp. nov., isolated from Ny-Alesund, arctica soil.</title>
        <authorList>
            <person name="Xu Q."/>
            <person name="Peng F."/>
        </authorList>
    </citation>
    <scope>NUCLEOTIDE SEQUENCE [LARGE SCALE GENOMIC DNA]</scope>
    <source>
        <strain evidence="3">R3-44</strain>
    </source>
</reference>
<evidence type="ECO:0000313" key="2">
    <source>
        <dbReference type="EMBL" id="QDQ27040.1"/>
    </source>
</evidence>
<evidence type="ECO:0000256" key="1">
    <source>
        <dbReference type="SAM" id="SignalP"/>
    </source>
</evidence>
<evidence type="ECO:0000313" key="3">
    <source>
        <dbReference type="Proteomes" id="UP000317550"/>
    </source>
</evidence>
<sequence length="537" mass="57505">MKHSLPFVLGLALAGQAVYAADGLLLRVKQDNGRGGSDYELVHAQTGQFTSTPQPVHPSASDLYVVGRDRQGRELFRSRVANPATLHAESFNPETGEIERTQKVTLPQTVFEVRVPDNKTLDHVELVGGQNTELGNERAFAAAAAKPAKRFDRKLLDRLLNGNERMMSMGLQASSVLLHNTGPSNNRMDIVLIGDGYTSAEMGKWASDAQKVANGMLADPLFGANKAGMNIRRVDVVSAQSGVDEPDKGIYKNTALGVQIGCWGLDRLVCADDNLVYSNVGSVTAADGRDVIVVIANSTRYGGAGGSIATMTMHTSAIELALHEIGHTAFKLADEYDYGSCDTSREPSEANVTLQSSRNGGKWGSLIPANIQVPTPTGTYANGTLGLFRGGRYCTSGMYRPTENSRMRTLGQPWHAVNERRAGVVFATYYKPDNGGTTPVTVTGSVANKQWVNLPSAGAHTSNLGGNFKLQLTGPANTDFELVLYKWSGSAWAVVTSATGPTSSETINYAGTAGHYYFEVKSYSGAGNFSVTYTFPK</sequence>